<comment type="caution">
    <text evidence="1">The sequence shown here is derived from an EMBL/GenBank/DDBJ whole genome shotgun (WGS) entry which is preliminary data.</text>
</comment>
<protein>
    <submittedName>
        <fullName evidence="1">Uncharacterized protein</fullName>
    </submittedName>
</protein>
<dbReference type="OrthoDB" id="3636857at2759"/>
<dbReference type="EMBL" id="LKMD01000101">
    <property type="protein sequence ID" value="PIA99009.1"/>
    <property type="molecule type" value="Genomic_DNA"/>
</dbReference>
<accession>A0A2G5I2J6</accession>
<evidence type="ECO:0000313" key="2">
    <source>
        <dbReference type="Proteomes" id="UP000230605"/>
    </source>
</evidence>
<evidence type="ECO:0000313" key="1">
    <source>
        <dbReference type="EMBL" id="PIA99009.1"/>
    </source>
</evidence>
<dbReference type="AlphaFoldDB" id="A0A2G5I2J6"/>
<sequence>MRHQPIHKSGLAGACLTGLDCSGLHSLDCQDGTRDPTKPQVQYMSTELSYESSSSLSRLERRPFLISKAAISAERRSSKVMPSG</sequence>
<organism evidence="1 2">
    <name type="scientific">Cercospora beticola</name>
    <name type="common">Sugarbeet leaf spot fungus</name>
    <dbReference type="NCBI Taxonomy" id="122368"/>
    <lineage>
        <taxon>Eukaryota</taxon>
        <taxon>Fungi</taxon>
        <taxon>Dikarya</taxon>
        <taxon>Ascomycota</taxon>
        <taxon>Pezizomycotina</taxon>
        <taxon>Dothideomycetes</taxon>
        <taxon>Dothideomycetidae</taxon>
        <taxon>Mycosphaerellales</taxon>
        <taxon>Mycosphaerellaceae</taxon>
        <taxon>Cercospora</taxon>
    </lineage>
</organism>
<dbReference type="Proteomes" id="UP000230605">
    <property type="component" value="Chromosome 3"/>
</dbReference>
<reference evidence="1 2" key="1">
    <citation type="submission" date="2015-10" db="EMBL/GenBank/DDBJ databases">
        <title>The cercosporin biosynthetic gene cluster was horizontally transferred to several fungal lineages and shown to be expanded in Cercospora beticola based on microsynteny with recipient genomes.</title>
        <authorList>
            <person name="De Jonge R."/>
            <person name="Ebert M.K."/>
            <person name="Suttle J.C."/>
            <person name="Jurick Ii W.M."/>
            <person name="Secor G.A."/>
            <person name="Thomma B.P."/>
            <person name="Van De Peer Y."/>
            <person name="Bolton M.D."/>
        </authorList>
    </citation>
    <scope>NUCLEOTIDE SEQUENCE [LARGE SCALE GENOMIC DNA]</scope>
    <source>
        <strain evidence="1 2">09-40</strain>
    </source>
</reference>
<gene>
    <name evidence="1" type="ORF">CB0940_02814</name>
</gene>
<proteinExistence type="predicted"/>
<name>A0A2G5I2J6_CERBT</name>